<dbReference type="Pfam" id="PF03567">
    <property type="entry name" value="Sulfotransfer_2"/>
    <property type="match status" value="1"/>
</dbReference>
<proteinExistence type="predicted"/>
<dbReference type="InterPro" id="IPR005331">
    <property type="entry name" value="Sulfotransferase"/>
</dbReference>
<protein>
    <submittedName>
        <fullName evidence="2">Sulfotransferase family 2 domain-containing protein</fullName>
    </submittedName>
</protein>
<reference evidence="2 3" key="1">
    <citation type="submission" date="2020-11" db="EMBL/GenBank/DDBJ databases">
        <title>Description of Pontivivens ytuae sp. nov. isolated from deep sea sediment of Mariana Trench.</title>
        <authorList>
            <person name="Wang Z."/>
            <person name="Sun Q.-L."/>
            <person name="Xu X.-D."/>
            <person name="Tang Y.-Z."/>
            <person name="Zhang J."/>
        </authorList>
    </citation>
    <scope>NUCLEOTIDE SEQUENCE [LARGE SCALE GENOMIC DNA]</scope>
    <source>
        <strain evidence="2 3">MT2928</strain>
    </source>
</reference>
<keyword evidence="2" id="KW-0808">Transferase</keyword>
<evidence type="ECO:0000313" key="3">
    <source>
        <dbReference type="Proteomes" id="UP000594800"/>
    </source>
</evidence>
<dbReference type="RefSeq" id="WP_196101933.1">
    <property type="nucleotide sequence ID" value="NZ_CP064942.1"/>
</dbReference>
<feature type="region of interest" description="Disordered" evidence="1">
    <location>
        <begin position="454"/>
        <end position="474"/>
    </location>
</feature>
<dbReference type="EMBL" id="CP064942">
    <property type="protein sequence ID" value="QPH52722.1"/>
    <property type="molecule type" value="Genomic_DNA"/>
</dbReference>
<evidence type="ECO:0000256" key="1">
    <source>
        <dbReference type="SAM" id="MobiDB-lite"/>
    </source>
</evidence>
<dbReference type="KEGG" id="poz:I0K15_12980"/>
<organism evidence="2 3">
    <name type="scientific">Pontivivens ytuae</name>
    <dbReference type="NCBI Taxonomy" id="2789856"/>
    <lineage>
        <taxon>Bacteria</taxon>
        <taxon>Pseudomonadati</taxon>
        <taxon>Pseudomonadota</taxon>
        <taxon>Alphaproteobacteria</taxon>
        <taxon>Rhodobacterales</taxon>
        <taxon>Paracoccaceae</taxon>
        <taxon>Pontivivens</taxon>
    </lineage>
</organism>
<evidence type="ECO:0000313" key="2">
    <source>
        <dbReference type="EMBL" id="QPH52722.1"/>
    </source>
</evidence>
<name>A0A7S9LPE0_9RHOB</name>
<dbReference type="AlphaFoldDB" id="A0A7S9LPE0"/>
<keyword evidence="3" id="KW-1185">Reference proteome</keyword>
<dbReference type="GO" id="GO:0016020">
    <property type="term" value="C:membrane"/>
    <property type="evidence" value="ECO:0007669"/>
    <property type="project" value="InterPro"/>
</dbReference>
<dbReference type="Proteomes" id="UP000594800">
    <property type="component" value="Chromosome"/>
</dbReference>
<accession>A0A7S9LPE0</accession>
<gene>
    <name evidence="2" type="ORF">I0K15_12980</name>
</gene>
<dbReference type="GO" id="GO:0008146">
    <property type="term" value="F:sulfotransferase activity"/>
    <property type="evidence" value="ECO:0007669"/>
    <property type="project" value="InterPro"/>
</dbReference>
<sequence>MLYTTRTYPIYYLSITKCGCTFLKSLFYALDFGEEHPDGIHLHRQEQGLIRADDIPPETVRTSPYAFVVLRDPVTRYVSFYLDKIWGDGPTNFPEIRDRLAEDGIVDLARDLDVEGHRANVMRLLEWTSRSLAGEPEEALVAGGRYHHWRAQTGRLRRARHFPLTHLTLEGLDWQLPLLLKPVIPDLAERMEIVKERNRSPRPVPLREIADEATAAAIRARYQRDGRLHARATEVWAGQQRTRRLPDPPLRGHLRCTRAGGFVLRGAAASGRSSLAAALGGGALVDVPRDALPEGVVLIREPLERFVAFYLHIFLQEGESDWTRLRDLLTRTRGFFPEPEDDAQHARNLYVLSIYMGRRAASFAAITGPDGSRAQVHDVKRPLDWGMMPLLVEGGEVRSGAATPLAADDPLRGALARTALPPNWRNWVPVSVAERFRTMYRADFELYEALSRDGAAKADETWDDANPDEPSTAG</sequence>